<dbReference type="Gene3D" id="3.80.10.10">
    <property type="entry name" value="Ribonuclease Inhibitor"/>
    <property type="match status" value="1"/>
</dbReference>
<dbReference type="ExpressionAtlas" id="A0A5S9XS48">
    <property type="expression patterns" value="baseline and differential"/>
</dbReference>
<evidence type="ECO:0000259" key="1">
    <source>
        <dbReference type="PROSITE" id="PS50181"/>
    </source>
</evidence>
<dbReference type="InterPro" id="IPR055294">
    <property type="entry name" value="FBL60-like"/>
</dbReference>
<dbReference type="InterPro" id="IPR006566">
    <property type="entry name" value="FBD"/>
</dbReference>
<dbReference type="PANTHER" id="PTHR31293:SF12">
    <property type="entry name" value="RNI-LIKE SUPERFAMILY PROTEIN"/>
    <property type="match status" value="1"/>
</dbReference>
<feature type="domain" description="F-box" evidence="1">
    <location>
        <begin position="7"/>
        <end position="60"/>
    </location>
</feature>
<dbReference type="PROSITE" id="PS50181">
    <property type="entry name" value="FBOX"/>
    <property type="match status" value="1"/>
</dbReference>
<organism evidence="2 3">
    <name type="scientific">Arabidopsis thaliana</name>
    <name type="common">Mouse-ear cress</name>
    <dbReference type="NCBI Taxonomy" id="3702"/>
    <lineage>
        <taxon>Eukaryota</taxon>
        <taxon>Viridiplantae</taxon>
        <taxon>Streptophyta</taxon>
        <taxon>Embryophyta</taxon>
        <taxon>Tracheophyta</taxon>
        <taxon>Spermatophyta</taxon>
        <taxon>Magnoliopsida</taxon>
        <taxon>eudicotyledons</taxon>
        <taxon>Gunneridae</taxon>
        <taxon>Pentapetalae</taxon>
        <taxon>rosids</taxon>
        <taxon>malvids</taxon>
        <taxon>Brassicales</taxon>
        <taxon>Brassicaceae</taxon>
        <taxon>Camelineae</taxon>
        <taxon>Arabidopsis</taxon>
    </lineage>
</organism>
<dbReference type="SUPFAM" id="SSF52047">
    <property type="entry name" value="RNI-like"/>
    <property type="match status" value="1"/>
</dbReference>
<reference evidence="2 3" key="1">
    <citation type="submission" date="2019-12" db="EMBL/GenBank/DDBJ databases">
        <authorList>
            <person name="Jiao W.-B."/>
            <person name="Schneeberger K."/>
        </authorList>
    </citation>
    <scope>NUCLEOTIDE SEQUENCE [LARGE SCALE GENOMIC DNA]</scope>
    <source>
        <strain evidence="3">cv. C24</strain>
    </source>
</reference>
<dbReference type="InterPro" id="IPR055411">
    <property type="entry name" value="LRR_FXL15/At3g58940/PEG3-like"/>
</dbReference>
<dbReference type="InterPro" id="IPR036047">
    <property type="entry name" value="F-box-like_dom_sf"/>
</dbReference>
<dbReference type="Pfam" id="PF24758">
    <property type="entry name" value="LRR_At5g56370"/>
    <property type="match status" value="1"/>
</dbReference>
<dbReference type="InterPro" id="IPR001810">
    <property type="entry name" value="F-box_dom"/>
</dbReference>
<evidence type="ECO:0000313" key="2">
    <source>
        <dbReference type="EMBL" id="CAA0395170.1"/>
    </source>
</evidence>
<proteinExistence type="predicted"/>
<dbReference type="OrthoDB" id="650312at2759"/>
<gene>
    <name evidence="2" type="ORF">C24_LOCUS17920</name>
</gene>
<dbReference type="InterPro" id="IPR053781">
    <property type="entry name" value="F-box_AtFBL13-like"/>
</dbReference>
<dbReference type="Pfam" id="PF00646">
    <property type="entry name" value="F-box"/>
    <property type="match status" value="1"/>
</dbReference>
<dbReference type="CDD" id="cd22160">
    <property type="entry name" value="F-box_AtFBL13-like"/>
    <property type="match status" value="1"/>
</dbReference>
<dbReference type="SMART" id="SM00256">
    <property type="entry name" value="FBOX"/>
    <property type="match status" value="1"/>
</dbReference>
<dbReference type="InterPro" id="IPR032675">
    <property type="entry name" value="LRR_dom_sf"/>
</dbReference>
<dbReference type="SUPFAM" id="SSF81383">
    <property type="entry name" value="F-box domain"/>
    <property type="match status" value="1"/>
</dbReference>
<dbReference type="SMART" id="SM00579">
    <property type="entry name" value="FBD"/>
    <property type="match status" value="1"/>
</dbReference>
<dbReference type="EMBL" id="CACSHJ010000095">
    <property type="protein sequence ID" value="CAA0395170.1"/>
    <property type="molecule type" value="Genomic_DNA"/>
</dbReference>
<protein>
    <recommendedName>
        <fullName evidence="1">F-box domain-containing protein</fullName>
    </recommendedName>
</protein>
<dbReference type="Proteomes" id="UP000434276">
    <property type="component" value="Unassembled WGS sequence"/>
</dbReference>
<name>A0A5S9XS48_ARATH</name>
<dbReference type="Gene3D" id="1.20.1280.50">
    <property type="match status" value="1"/>
</dbReference>
<sequence>MDLSGSRDVISSLPDDISSHILSFLPTNEAASTSVLSKKWRYLFAFVPNLDLDDSVYLNPENETEISTSFMDFVDRVLALQGNSPLHKFSLKIGDCIDPVRIIPWINNVLERGVSDLDLHLNLESEFLLPSQVYLCKTLVWLKLRFGLYPTIDVEDVHLPKLKTLYIEATHFEEHGVGLTKLLSGCPMLEDLVLDDISWFIWDFASVSVPTLKRLRFSWQERDEFPNSVLLDTPNLVYLKFTDTVAGKYPKVNLDSLVEAHIDLRLLKPLLINYHQGYGENDMVGNATDFIMRICNVKTLYLSANTLQVLTYSCDAIPIFNNLTHLTIESNPRVGWQSVPGLLKNSPNLETLIFQGLIHKATYRCGDVCLCKKPRKEILSCLSSSPVKVIKILKFGENSDDMEKQREQIKYFLETMPNLEKMILYYNTPSVEDVTEVSSRLQRLVSKVASSTCIVQLISDNLSLSSTVSTNGLLFFKGTSPV</sequence>
<evidence type="ECO:0000313" key="3">
    <source>
        <dbReference type="Proteomes" id="UP000434276"/>
    </source>
</evidence>
<dbReference type="AlphaFoldDB" id="A0A5S9XS48"/>
<accession>A0A5S9XS48</accession>
<dbReference type="PANTHER" id="PTHR31293">
    <property type="entry name" value="RNI-LIKE SUPERFAMILY PROTEIN"/>
    <property type="match status" value="1"/>
</dbReference>